<evidence type="ECO:0000313" key="1">
    <source>
        <dbReference type="EMBL" id="CAM9791332.1"/>
    </source>
</evidence>
<gene>
    <name evidence="1" type="ORF">MRATA1EN22A_LOCUS7496</name>
</gene>
<organism evidence="1 2">
    <name type="scientific">Rangifer tarandus platyrhynchus</name>
    <name type="common">Svalbard reindeer</name>
    <dbReference type="NCBI Taxonomy" id="3082113"/>
    <lineage>
        <taxon>Eukaryota</taxon>
        <taxon>Metazoa</taxon>
        <taxon>Chordata</taxon>
        <taxon>Craniata</taxon>
        <taxon>Vertebrata</taxon>
        <taxon>Euteleostomi</taxon>
        <taxon>Mammalia</taxon>
        <taxon>Eutheria</taxon>
        <taxon>Laurasiatheria</taxon>
        <taxon>Artiodactyla</taxon>
        <taxon>Ruminantia</taxon>
        <taxon>Pecora</taxon>
        <taxon>Cervidae</taxon>
        <taxon>Odocoileinae</taxon>
        <taxon>Rangifer</taxon>
    </lineage>
</organism>
<sequence>MVLEKNQSLSQPFGLRLLWEQLGVTERQPELCSQAPRADEVIQTLPKVLKAWGEGGVEGPVQSQESCVNQELGTGNKCFLSETLSLGAVSAAEPRPF</sequence>
<reference evidence="1" key="1">
    <citation type="submission" date="2023-05" db="EMBL/GenBank/DDBJ databases">
        <authorList>
            <consortium name="ELIXIR-Norway"/>
        </authorList>
    </citation>
    <scope>NUCLEOTIDE SEQUENCE</scope>
</reference>
<evidence type="ECO:0000313" key="2">
    <source>
        <dbReference type="Proteomes" id="UP001162501"/>
    </source>
</evidence>
<protein>
    <submittedName>
        <fullName evidence="1">Uncharacterized protein</fullName>
    </submittedName>
</protein>
<accession>A0AC59YKX6</accession>
<dbReference type="Proteomes" id="UP001162501">
    <property type="component" value="Chromosome 18"/>
</dbReference>
<reference evidence="1" key="2">
    <citation type="submission" date="2025-03" db="EMBL/GenBank/DDBJ databases">
        <authorList>
            <consortium name="ELIXIR-Norway"/>
            <consortium name="Elixir Norway"/>
        </authorList>
    </citation>
    <scope>NUCLEOTIDE SEQUENCE</scope>
</reference>
<dbReference type="EMBL" id="OX596102">
    <property type="protein sequence ID" value="CAM9791332.1"/>
    <property type="molecule type" value="Genomic_DNA"/>
</dbReference>
<proteinExistence type="predicted"/>
<name>A0AC59YKX6_RANTA</name>